<dbReference type="SUPFAM" id="SSF47807">
    <property type="entry name" value="5' to 3' exonuclease, C-terminal subdomain"/>
    <property type="match status" value="1"/>
</dbReference>
<dbReference type="PRINTS" id="PR00853">
    <property type="entry name" value="XPGRADSUPER"/>
</dbReference>
<keyword evidence="13" id="KW-0539">Nucleus</keyword>
<dbReference type="InterPro" id="IPR006084">
    <property type="entry name" value="XPG/Rad2"/>
</dbReference>
<keyword evidence="11" id="KW-0238">DNA-binding</keyword>
<dbReference type="SMART" id="SM00484">
    <property type="entry name" value="XPGI"/>
    <property type="match status" value="1"/>
</dbReference>
<keyword evidence="10" id="KW-0267">Excision nuclease</keyword>
<evidence type="ECO:0000256" key="9">
    <source>
        <dbReference type="ARBA" id="ARBA00022842"/>
    </source>
</evidence>
<organism evidence="16 17">
    <name type="scientific">Mycoemilia scoparia</name>
    <dbReference type="NCBI Taxonomy" id="417184"/>
    <lineage>
        <taxon>Eukaryota</taxon>
        <taxon>Fungi</taxon>
        <taxon>Fungi incertae sedis</taxon>
        <taxon>Zoopagomycota</taxon>
        <taxon>Kickxellomycotina</taxon>
        <taxon>Kickxellomycetes</taxon>
        <taxon>Kickxellales</taxon>
        <taxon>Kickxellaceae</taxon>
        <taxon>Mycoemilia</taxon>
    </lineage>
</organism>
<dbReference type="FunFam" id="1.10.150.20:FF:000011">
    <property type="entry name" value="exonuclease 1"/>
    <property type="match status" value="1"/>
</dbReference>
<dbReference type="Proteomes" id="UP001150538">
    <property type="component" value="Unassembled WGS sequence"/>
</dbReference>
<dbReference type="GO" id="GO:0006281">
    <property type="term" value="P:DNA repair"/>
    <property type="evidence" value="ECO:0007669"/>
    <property type="project" value="UniProtKB-KW"/>
</dbReference>
<dbReference type="InterPro" id="IPR029060">
    <property type="entry name" value="PIN-like_dom_sf"/>
</dbReference>
<dbReference type="FunFam" id="3.40.50.1010:FF:000002">
    <property type="entry name" value="Exonuclease 1, putative"/>
    <property type="match status" value="1"/>
</dbReference>
<dbReference type="InterPro" id="IPR037315">
    <property type="entry name" value="EXO1_H3TH"/>
</dbReference>
<dbReference type="CDD" id="cd09908">
    <property type="entry name" value="H3TH_EXO1"/>
    <property type="match status" value="1"/>
</dbReference>
<keyword evidence="8" id="KW-0269">Exonuclease</keyword>
<evidence type="ECO:0000256" key="6">
    <source>
        <dbReference type="ARBA" id="ARBA00022763"/>
    </source>
</evidence>
<keyword evidence="6" id="KW-0227">DNA damage</keyword>
<evidence type="ECO:0000256" key="4">
    <source>
        <dbReference type="ARBA" id="ARBA00022722"/>
    </source>
</evidence>
<evidence type="ECO:0000256" key="10">
    <source>
        <dbReference type="ARBA" id="ARBA00022881"/>
    </source>
</evidence>
<dbReference type="InterPro" id="IPR008918">
    <property type="entry name" value="HhH2"/>
</dbReference>
<evidence type="ECO:0000256" key="11">
    <source>
        <dbReference type="ARBA" id="ARBA00023125"/>
    </source>
</evidence>
<comment type="caution">
    <text evidence="16">The sequence shown here is derived from an EMBL/GenBank/DDBJ whole genome shotgun (WGS) entry which is preliminary data.</text>
</comment>
<dbReference type="PANTHER" id="PTHR11081:SF65">
    <property type="entry name" value="DNA DAMAGE-INDUCIBLE PROTEIN DIN7-RELATED"/>
    <property type="match status" value="1"/>
</dbReference>
<sequence length="551" mass="62186">MGITGLLPLLREAQVQSHIRELAGHTVGIDTYVWLYKGSFSCATELALGNPTRLYIDYVMRKVHLLRNANVTPYLVFDGGNLPSKQVTEDERAVRKKRNFEEGMRLWNGPNRKPAFEYFQRALEVTPDMAKAVIEELKREGVQYIVAPYEADAQLAYLEKKGIISAIITEDSDVIPYGVKRVFFKMDQYGNGTLFDRDLLYRVKCISLAGWTDEMIRHLCILSGCDYLNSIQGIGLKRAHKFLSAGKTVEAAIQKIKIGGYSVPPDYYKEFKRADLTFLHQRVYDPVLKKLTTVTPLPGGPEAKTWDFIGAYMDDETADAIARGEINPIDHKPLKTQILPPQLSLRPGMIYSPTPQHKVLSLRMPSKQKLGGEENGLKRSSQVYDSQDSTYIGSSIENTQETVIEKVEKETSFYKSQLSNKRTKSTELYAAISTETSSKYFWSQPNSQTTCHSGLDDGESPEGDQNCKENITPSNSRQREDLFGKAAFLRSSNPFRNFSNGVTQKSANKPGNTKKEDFYRCISVKDPEKCPDYFEISDLGSENKESVPIYI</sequence>
<comment type="cofactor">
    <cofactor evidence="1">
        <name>Mg(2+)</name>
        <dbReference type="ChEBI" id="CHEBI:18420"/>
    </cofactor>
</comment>
<dbReference type="Pfam" id="PF00752">
    <property type="entry name" value="XPG_N"/>
    <property type="match status" value="1"/>
</dbReference>
<dbReference type="InterPro" id="IPR036279">
    <property type="entry name" value="5-3_exonuclease_C_sf"/>
</dbReference>
<gene>
    <name evidence="16" type="ORF">H4219_000414</name>
</gene>
<dbReference type="OrthoDB" id="26491at2759"/>
<evidence type="ECO:0008006" key="18">
    <source>
        <dbReference type="Google" id="ProtNLM"/>
    </source>
</evidence>
<dbReference type="InterPro" id="IPR006085">
    <property type="entry name" value="XPG_DNA_repair_N"/>
</dbReference>
<dbReference type="GO" id="GO:0005634">
    <property type="term" value="C:nucleus"/>
    <property type="evidence" value="ECO:0007669"/>
    <property type="project" value="UniProtKB-SubCell"/>
</dbReference>
<dbReference type="EMBL" id="JANBPU010000003">
    <property type="protein sequence ID" value="KAJ1921682.1"/>
    <property type="molecule type" value="Genomic_DNA"/>
</dbReference>
<dbReference type="AlphaFoldDB" id="A0A9W8A2Y0"/>
<comment type="subcellular location">
    <subcellularLocation>
        <location evidence="2">Nucleus</location>
    </subcellularLocation>
</comment>
<dbReference type="Gene3D" id="1.10.150.20">
    <property type="entry name" value="5' to 3' exonuclease, C-terminal subdomain"/>
    <property type="match status" value="1"/>
</dbReference>
<proteinExistence type="inferred from homology"/>
<keyword evidence="5" id="KW-0479">Metal-binding</keyword>
<dbReference type="GO" id="GO:0003677">
    <property type="term" value="F:DNA binding"/>
    <property type="evidence" value="ECO:0007669"/>
    <property type="project" value="UniProtKB-KW"/>
</dbReference>
<protein>
    <recommendedName>
        <fullName evidence="18">Exonuclease 1</fullName>
    </recommendedName>
</protein>
<dbReference type="GO" id="GO:0035312">
    <property type="term" value="F:5'-3' DNA exonuclease activity"/>
    <property type="evidence" value="ECO:0007669"/>
    <property type="project" value="InterPro"/>
</dbReference>
<evidence type="ECO:0000313" key="17">
    <source>
        <dbReference type="Proteomes" id="UP001150538"/>
    </source>
</evidence>
<evidence type="ECO:0000256" key="5">
    <source>
        <dbReference type="ARBA" id="ARBA00022723"/>
    </source>
</evidence>
<dbReference type="GO" id="GO:0017108">
    <property type="term" value="F:5'-flap endonuclease activity"/>
    <property type="evidence" value="ECO:0007669"/>
    <property type="project" value="TreeGrafter"/>
</dbReference>
<dbReference type="SMART" id="SM00485">
    <property type="entry name" value="XPGN"/>
    <property type="match status" value="1"/>
</dbReference>
<evidence type="ECO:0000259" key="15">
    <source>
        <dbReference type="SMART" id="SM00485"/>
    </source>
</evidence>
<feature type="domain" description="XPG N-terminal" evidence="15">
    <location>
        <begin position="1"/>
        <end position="99"/>
    </location>
</feature>
<evidence type="ECO:0000256" key="8">
    <source>
        <dbReference type="ARBA" id="ARBA00022839"/>
    </source>
</evidence>
<dbReference type="CDD" id="cd09857">
    <property type="entry name" value="PIN_EXO1"/>
    <property type="match status" value="1"/>
</dbReference>
<dbReference type="GO" id="GO:0046872">
    <property type="term" value="F:metal ion binding"/>
    <property type="evidence" value="ECO:0007669"/>
    <property type="project" value="UniProtKB-KW"/>
</dbReference>
<keyword evidence="9" id="KW-0460">Magnesium</keyword>
<evidence type="ECO:0000259" key="14">
    <source>
        <dbReference type="SMART" id="SM00484"/>
    </source>
</evidence>
<dbReference type="Gene3D" id="3.40.50.1010">
    <property type="entry name" value="5'-nuclease"/>
    <property type="match status" value="1"/>
</dbReference>
<dbReference type="PANTHER" id="PTHR11081">
    <property type="entry name" value="FLAP ENDONUCLEASE FAMILY MEMBER"/>
    <property type="match status" value="1"/>
</dbReference>
<comment type="similarity">
    <text evidence="3">Belongs to the XPG/RAD2 endonuclease family. EXO1 subfamily.</text>
</comment>
<dbReference type="InterPro" id="IPR006086">
    <property type="entry name" value="XPG-I_dom"/>
</dbReference>
<keyword evidence="17" id="KW-1185">Reference proteome</keyword>
<dbReference type="Pfam" id="PF00867">
    <property type="entry name" value="XPG_I"/>
    <property type="match status" value="1"/>
</dbReference>
<keyword evidence="7" id="KW-0378">Hydrolase</keyword>
<keyword evidence="12" id="KW-0234">DNA repair</keyword>
<dbReference type="InterPro" id="IPR019974">
    <property type="entry name" value="XPG_CS"/>
</dbReference>
<evidence type="ECO:0000256" key="7">
    <source>
        <dbReference type="ARBA" id="ARBA00022801"/>
    </source>
</evidence>
<feature type="domain" description="XPG-I" evidence="14">
    <location>
        <begin position="138"/>
        <end position="205"/>
    </location>
</feature>
<dbReference type="PROSITE" id="PS00841">
    <property type="entry name" value="XPG_1"/>
    <property type="match status" value="1"/>
</dbReference>
<evidence type="ECO:0000313" key="16">
    <source>
        <dbReference type="EMBL" id="KAJ1921682.1"/>
    </source>
</evidence>
<evidence type="ECO:0000256" key="13">
    <source>
        <dbReference type="ARBA" id="ARBA00023242"/>
    </source>
</evidence>
<evidence type="ECO:0000256" key="3">
    <source>
        <dbReference type="ARBA" id="ARBA00010563"/>
    </source>
</evidence>
<dbReference type="InterPro" id="IPR044752">
    <property type="entry name" value="PIN-like_EXO1"/>
</dbReference>
<dbReference type="SUPFAM" id="SSF88723">
    <property type="entry name" value="PIN domain-like"/>
    <property type="match status" value="1"/>
</dbReference>
<name>A0A9W8A2Y0_9FUNG</name>
<accession>A0A9W8A2Y0</accession>
<evidence type="ECO:0000256" key="2">
    <source>
        <dbReference type="ARBA" id="ARBA00004123"/>
    </source>
</evidence>
<dbReference type="SMART" id="SM00279">
    <property type="entry name" value="HhH2"/>
    <property type="match status" value="1"/>
</dbReference>
<keyword evidence="4" id="KW-0540">Nuclease</keyword>
<evidence type="ECO:0000256" key="12">
    <source>
        <dbReference type="ARBA" id="ARBA00023204"/>
    </source>
</evidence>
<reference evidence="16" key="1">
    <citation type="submission" date="2022-07" db="EMBL/GenBank/DDBJ databases">
        <title>Phylogenomic reconstructions and comparative analyses of Kickxellomycotina fungi.</title>
        <authorList>
            <person name="Reynolds N.K."/>
            <person name="Stajich J.E."/>
            <person name="Barry K."/>
            <person name="Grigoriev I.V."/>
            <person name="Crous P."/>
            <person name="Smith M.E."/>
        </authorList>
    </citation>
    <scope>NUCLEOTIDE SEQUENCE</scope>
    <source>
        <strain evidence="16">NBRC 100468</strain>
    </source>
</reference>
<evidence type="ECO:0000256" key="1">
    <source>
        <dbReference type="ARBA" id="ARBA00001946"/>
    </source>
</evidence>